<dbReference type="PANTHER" id="PTHR14052:SF0">
    <property type="entry name" value="ORIGIN RECOGNITION COMPLEX SUBUNIT 2"/>
    <property type="match status" value="1"/>
</dbReference>
<evidence type="ECO:0000259" key="8">
    <source>
        <dbReference type="Pfam" id="PF04084"/>
    </source>
</evidence>
<evidence type="ECO:0000256" key="2">
    <source>
        <dbReference type="ARBA" id="ARBA00007421"/>
    </source>
</evidence>
<protein>
    <recommendedName>
        <fullName evidence="3 6">Origin recognition complex subunit 2</fullName>
    </recommendedName>
</protein>
<dbReference type="PANTHER" id="PTHR14052">
    <property type="entry name" value="ORIGIN RECOGNITION COMPLEX SUBUNIT 2"/>
    <property type="match status" value="1"/>
</dbReference>
<gene>
    <name evidence="10" type="ORF">ANN_25964</name>
</gene>
<dbReference type="InterPro" id="IPR007220">
    <property type="entry name" value="ORC2"/>
</dbReference>
<comment type="similarity">
    <text evidence="2 6">Belongs to the ORC2 family.</text>
</comment>
<feature type="compositionally biased region" description="Basic and acidic residues" evidence="7">
    <location>
        <begin position="133"/>
        <end position="143"/>
    </location>
</feature>
<keyword evidence="4 6" id="KW-0235">DNA replication</keyword>
<feature type="region of interest" description="Disordered" evidence="7">
    <location>
        <begin position="31"/>
        <end position="64"/>
    </location>
</feature>
<dbReference type="Proteomes" id="UP001148838">
    <property type="component" value="Unassembled WGS sequence"/>
</dbReference>
<comment type="caution">
    <text evidence="10">The sequence shown here is derived from an EMBL/GenBank/DDBJ whole genome shotgun (WGS) entry which is preliminary data.</text>
</comment>
<comment type="subunit">
    <text evidence="6">Component of the origin recognition complex (ORC).</text>
</comment>
<evidence type="ECO:0000256" key="3">
    <source>
        <dbReference type="ARBA" id="ARBA00019080"/>
    </source>
</evidence>
<dbReference type="InterPro" id="IPR056772">
    <property type="entry name" value="RecA-like_ORC2"/>
</dbReference>
<keyword evidence="11" id="KW-1185">Reference proteome</keyword>
<reference evidence="10 11" key="1">
    <citation type="journal article" date="2022" name="Allergy">
        <title>Genome assembly and annotation of Periplaneta americana reveal a comprehensive cockroach allergen profile.</title>
        <authorList>
            <person name="Wang L."/>
            <person name="Xiong Q."/>
            <person name="Saelim N."/>
            <person name="Wang L."/>
            <person name="Nong W."/>
            <person name="Wan A.T."/>
            <person name="Shi M."/>
            <person name="Liu X."/>
            <person name="Cao Q."/>
            <person name="Hui J.H.L."/>
            <person name="Sookrung N."/>
            <person name="Leung T.F."/>
            <person name="Tungtrongchitr A."/>
            <person name="Tsui S.K.W."/>
        </authorList>
    </citation>
    <scope>NUCLEOTIDE SEQUENCE [LARGE SCALE GENOMIC DNA]</scope>
    <source>
        <strain evidence="10">PWHHKU_190912</strain>
    </source>
</reference>
<evidence type="ECO:0000256" key="7">
    <source>
        <dbReference type="SAM" id="MobiDB-lite"/>
    </source>
</evidence>
<evidence type="ECO:0000256" key="5">
    <source>
        <dbReference type="ARBA" id="ARBA00023242"/>
    </source>
</evidence>
<name>A0ABQ8S4L9_PERAM</name>
<evidence type="ECO:0000259" key="9">
    <source>
        <dbReference type="Pfam" id="PF24882"/>
    </source>
</evidence>
<sequence length="487" mass="56022">MCILKFSHSVTELFEAGDVPGHQMFGFHTPKGKGALTPRTPQSKRIPYGNSGTPRAINSTPKTSKHVVETAKTPYSLRRRLKNNIARTARYDADDKSDWDFSASESDYIPTDSESSEPSEEESDENEPLRASQTREESKLLPRRERKLQDMEYVLRAEEFFTNQKSVTSDHTLSRLQQPRLAEKQLRKILEDMTLSHQEAVFNLCAEHVQFFDKWMFLLGEGYSVVLYGLGSKRHTLQQFHVQKLQDQRVLEVNGFFPSLTIKEIVDSIVDELLELSDRPVGMLECLEAIESELCSELFLIVHNLDGPMLQSEKSQDVLSRLARMQYVHLLASIDHINAPLIWDEAKLSRYNFVWWDVTSMQPYAGETQFENSLLVQQSGGLALSSLSNVFHSLTSNARSIFIIMVRHQLNHHKDPTYLGMPFKDLYWSAREALLVSSDLALRAQLTEFLDHRLVRQRRSHDGLELLQIPVDRTVLQRFLEQVEEET</sequence>
<comment type="subcellular location">
    <subcellularLocation>
        <location evidence="1 6">Nucleus</location>
    </subcellularLocation>
</comment>
<dbReference type="Pfam" id="PF04084">
    <property type="entry name" value="RecA-like_ORC2"/>
    <property type="match status" value="1"/>
</dbReference>
<dbReference type="EMBL" id="JAJSOF020000036">
    <property type="protein sequence ID" value="KAJ4428968.1"/>
    <property type="molecule type" value="Genomic_DNA"/>
</dbReference>
<proteinExistence type="inferred from homology"/>
<keyword evidence="5 6" id="KW-0539">Nucleus</keyword>
<feature type="compositionally biased region" description="Acidic residues" evidence="7">
    <location>
        <begin position="114"/>
        <end position="126"/>
    </location>
</feature>
<feature type="domain" description="Origin recognition complex subunit 2 winged-helix" evidence="9">
    <location>
        <begin position="414"/>
        <end position="473"/>
    </location>
</feature>
<accession>A0ABQ8S4L9</accession>
<evidence type="ECO:0000256" key="6">
    <source>
        <dbReference type="RuleBase" id="RU368084"/>
    </source>
</evidence>
<feature type="region of interest" description="Disordered" evidence="7">
    <location>
        <begin position="102"/>
        <end position="143"/>
    </location>
</feature>
<evidence type="ECO:0000313" key="11">
    <source>
        <dbReference type="Proteomes" id="UP001148838"/>
    </source>
</evidence>
<organism evidence="10 11">
    <name type="scientific">Periplaneta americana</name>
    <name type="common">American cockroach</name>
    <name type="synonym">Blatta americana</name>
    <dbReference type="NCBI Taxonomy" id="6978"/>
    <lineage>
        <taxon>Eukaryota</taxon>
        <taxon>Metazoa</taxon>
        <taxon>Ecdysozoa</taxon>
        <taxon>Arthropoda</taxon>
        <taxon>Hexapoda</taxon>
        <taxon>Insecta</taxon>
        <taxon>Pterygota</taxon>
        <taxon>Neoptera</taxon>
        <taxon>Polyneoptera</taxon>
        <taxon>Dictyoptera</taxon>
        <taxon>Blattodea</taxon>
        <taxon>Blattoidea</taxon>
        <taxon>Blattidae</taxon>
        <taxon>Blattinae</taxon>
        <taxon>Periplaneta</taxon>
    </lineage>
</organism>
<feature type="compositionally biased region" description="Polar residues" evidence="7">
    <location>
        <begin position="50"/>
        <end position="62"/>
    </location>
</feature>
<dbReference type="Pfam" id="PF24882">
    <property type="entry name" value="WHD_ORC2"/>
    <property type="match status" value="1"/>
</dbReference>
<evidence type="ECO:0000256" key="4">
    <source>
        <dbReference type="ARBA" id="ARBA00022705"/>
    </source>
</evidence>
<evidence type="ECO:0000256" key="1">
    <source>
        <dbReference type="ARBA" id="ARBA00004123"/>
    </source>
</evidence>
<dbReference type="InterPro" id="IPR056773">
    <property type="entry name" value="WHD_ORC2"/>
</dbReference>
<comment type="function">
    <text evidence="6">Component of the origin recognition complex (ORC) that binds origins of replication. DNA-binding is ATP-dependent. ORC is required to assemble the pre-replication complex necessary to initiate DNA replication.</text>
</comment>
<feature type="domain" description="Origin recognition complex subunit 2 RecA-like" evidence="8">
    <location>
        <begin position="204"/>
        <end position="358"/>
    </location>
</feature>
<evidence type="ECO:0000313" key="10">
    <source>
        <dbReference type="EMBL" id="KAJ4428968.1"/>
    </source>
</evidence>